<sequence>MVEKRLEDMTDEDVKNSKYYKEGRFEVPISETAGEDLTLHWINQAFGGLMAAIATRKMQHMEEYDKQSHEKCVQDAHELDEHATCIVELLKADNRRRLLRRWKYLSKNKRKSLASSLKTNTEKNLFLRILKDDPRARMYIKRVPQPQSPLRKNVEVDREWVGSFAVHRAKRAVVSRDSYKLSSAMDRHIIIHIHDMLFQRTNFQVTPCWQEVVQEIRKKGEILKERKKMVQAARQKFDQMKKFAAKYQSKIKSVTSKDVAVQPKKPLAMPEIDELEQEIEDSEIKEMLREKKKNMTDQDRLMAMPMKLLRDAVKFGLSISGKNTSDVYKKNIKLISPRMFSIVAEDEEEANKTINVLSPSLFSLHSEGRGIERDASLDKIVGSIGGDLTGQNGKYDQQELLNLVVEATGVAEAVEDAEDWNFQRETEKALHQHPLAQRDYLGPEGQPLYFTRENVSRIYGDKETAKIDIIKKLETTYTPEQVKEMNRTGYVIMTNEQKELFYGPGSPHANPEKLAQLKRLSDAQVRTALMGAVHSIAEGKLKFERRQNDFILSPIVNLPIIANPAAASQALVLSPVVLAALVLSPSIFGSVILSPWLFVAVLSPFVLSPIVLSPVALIPVILSPGVMDPIILSPVLLCPFVLRPFVLSPSVLSPGYVTALVLSPYALRYAYT</sequence>
<evidence type="ECO:0000256" key="1">
    <source>
        <dbReference type="SAM" id="Phobius"/>
    </source>
</evidence>
<keyword evidence="1" id="KW-1133">Transmembrane helix</keyword>
<keyword evidence="1" id="KW-0812">Transmembrane</keyword>
<protein>
    <submittedName>
        <fullName evidence="2">Uncharacterized protein</fullName>
    </submittedName>
</protein>
<dbReference type="PANTHER" id="PTHR21523:SF37">
    <property type="entry name" value="MLT-TEN (MLT-10) RELATED"/>
    <property type="match status" value="1"/>
</dbReference>
<keyword evidence="1" id="KW-0472">Membrane</keyword>
<accession>A0A2A2LUB9</accession>
<name>A0A2A2LUB9_9BILA</name>
<reference evidence="2 3" key="1">
    <citation type="journal article" date="2017" name="Curr. Biol.">
        <title>Genome architecture and evolution of a unichromosomal asexual nematode.</title>
        <authorList>
            <person name="Fradin H."/>
            <person name="Zegar C."/>
            <person name="Gutwein M."/>
            <person name="Lucas J."/>
            <person name="Kovtun M."/>
            <person name="Corcoran D."/>
            <person name="Baugh L.R."/>
            <person name="Kiontke K."/>
            <person name="Gunsalus K."/>
            <person name="Fitch D.H."/>
            <person name="Piano F."/>
        </authorList>
    </citation>
    <scope>NUCLEOTIDE SEQUENCE [LARGE SCALE GENOMIC DNA]</scope>
    <source>
        <strain evidence="2">PF1309</strain>
    </source>
</reference>
<proteinExistence type="predicted"/>
<dbReference type="Proteomes" id="UP000218231">
    <property type="component" value="Unassembled WGS sequence"/>
</dbReference>
<dbReference type="AlphaFoldDB" id="A0A2A2LUB9"/>
<dbReference type="Pfam" id="PF04870">
    <property type="entry name" value="Moulting_cycle"/>
    <property type="match status" value="1"/>
</dbReference>
<feature type="transmembrane region" description="Helical" evidence="1">
    <location>
        <begin position="642"/>
        <end position="667"/>
    </location>
</feature>
<comment type="caution">
    <text evidence="2">The sequence shown here is derived from an EMBL/GenBank/DDBJ whole genome shotgun (WGS) entry which is preliminary data.</text>
</comment>
<keyword evidence="3" id="KW-1185">Reference proteome</keyword>
<dbReference type="STRING" id="2018661.A0A2A2LUB9"/>
<gene>
    <name evidence="2" type="ORF">WR25_22426</name>
</gene>
<dbReference type="PANTHER" id="PTHR21523">
    <property type="match status" value="1"/>
</dbReference>
<dbReference type="OrthoDB" id="5917548at2759"/>
<organism evidence="2 3">
    <name type="scientific">Diploscapter pachys</name>
    <dbReference type="NCBI Taxonomy" id="2018661"/>
    <lineage>
        <taxon>Eukaryota</taxon>
        <taxon>Metazoa</taxon>
        <taxon>Ecdysozoa</taxon>
        <taxon>Nematoda</taxon>
        <taxon>Chromadorea</taxon>
        <taxon>Rhabditida</taxon>
        <taxon>Rhabditina</taxon>
        <taxon>Rhabditomorpha</taxon>
        <taxon>Rhabditoidea</taxon>
        <taxon>Rhabditidae</taxon>
        <taxon>Diploscapter</taxon>
    </lineage>
</organism>
<feature type="transmembrane region" description="Helical" evidence="1">
    <location>
        <begin position="596"/>
        <end position="622"/>
    </location>
</feature>
<evidence type="ECO:0000313" key="3">
    <source>
        <dbReference type="Proteomes" id="UP000218231"/>
    </source>
</evidence>
<feature type="transmembrane region" description="Helical" evidence="1">
    <location>
        <begin position="566"/>
        <end position="584"/>
    </location>
</feature>
<dbReference type="EMBL" id="LIAE01006431">
    <property type="protein sequence ID" value="PAV89769.1"/>
    <property type="molecule type" value="Genomic_DNA"/>
</dbReference>
<dbReference type="InterPro" id="IPR006954">
    <property type="entry name" value="Mlt-10-like"/>
</dbReference>
<evidence type="ECO:0000313" key="2">
    <source>
        <dbReference type="EMBL" id="PAV89769.1"/>
    </source>
</evidence>